<name>A0A1H9LPR4_9GAMM</name>
<organism evidence="1 2">
    <name type="scientific">Rosenbergiella nectarea</name>
    <dbReference type="NCBI Taxonomy" id="988801"/>
    <lineage>
        <taxon>Bacteria</taxon>
        <taxon>Pseudomonadati</taxon>
        <taxon>Pseudomonadota</taxon>
        <taxon>Gammaproteobacteria</taxon>
        <taxon>Enterobacterales</taxon>
        <taxon>Erwiniaceae</taxon>
        <taxon>Rosenbergiella</taxon>
    </lineage>
</organism>
<dbReference type="OrthoDB" id="5124853at2"/>
<dbReference type="RefSeq" id="WP_092677651.1">
    <property type="nucleotide sequence ID" value="NZ_FOGC01000012.1"/>
</dbReference>
<dbReference type="STRING" id="988801.SAMN05216522_11220"/>
<evidence type="ECO:0000313" key="1">
    <source>
        <dbReference type="EMBL" id="SER13239.1"/>
    </source>
</evidence>
<sequence>MREATFTFRVDEALKSEFTTAAKASDRTGAQLLRDFMREFIRKEQEAMEYDAWYRQKIEAGRTAVAEGRTIPAEDVEAEAVEWRKSVLSRVSNSGA</sequence>
<dbReference type="Proteomes" id="UP000242515">
    <property type="component" value="Unassembled WGS sequence"/>
</dbReference>
<protein>
    <submittedName>
        <fullName evidence="1">Uncharacterized protein</fullName>
    </submittedName>
</protein>
<keyword evidence="2" id="KW-1185">Reference proteome</keyword>
<reference evidence="2" key="1">
    <citation type="submission" date="2016-10" db="EMBL/GenBank/DDBJ databases">
        <authorList>
            <person name="Varghese N."/>
            <person name="Submissions S."/>
        </authorList>
    </citation>
    <scope>NUCLEOTIDE SEQUENCE [LARGE SCALE GENOMIC DNA]</scope>
    <source>
        <strain evidence="2">8N4</strain>
    </source>
</reference>
<accession>A0A1H9LPR4</accession>
<gene>
    <name evidence="1" type="ORF">SAMN05216522_11220</name>
</gene>
<dbReference type="Gene3D" id="6.20.450.20">
    <property type="match status" value="1"/>
</dbReference>
<dbReference type="EMBL" id="FOGC01000012">
    <property type="protein sequence ID" value="SER13239.1"/>
    <property type="molecule type" value="Genomic_DNA"/>
</dbReference>
<evidence type="ECO:0000313" key="2">
    <source>
        <dbReference type="Proteomes" id="UP000242515"/>
    </source>
</evidence>
<dbReference type="AlphaFoldDB" id="A0A1H9LPR4"/>
<proteinExistence type="predicted"/>